<evidence type="ECO:0000313" key="2">
    <source>
        <dbReference type="Proteomes" id="UP000331127"/>
    </source>
</evidence>
<evidence type="ECO:0000313" key="1">
    <source>
        <dbReference type="EMBL" id="GES16816.1"/>
    </source>
</evidence>
<accession>A0A5M3X840</accession>
<dbReference type="EMBL" id="BLAE01000117">
    <property type="protein sequence ID" value="GES16816.1"/>
    <property type="molecule type" value="Genomic_DNA"/>
</dbReference>
<dbReference type="RefSeq" id="WP_155361809.1">
    <property type="nucleotide sequence ID" value="NZ_BAAAHL010000066.1"/>
</dbReference>
<gene>
    <name evidence="1" type="ORF">Amac_104140</name>
</gene>
<organism evidence="1 2">
    <name type="scientific">Acrocarpospora macrocephala</name>
    <dbReference type="NCBI Taxonomy" id="150177"/>
    <lineage>
        <taxon>Bacteria</taxon>
        <taxon>Bacillati</taxon>
        <taxon>Actinomycetota</taxon>
        <taxon>Actinomycetes</taxon>
        <taxon>Streptosporangiales</taxon>
        <taxon>Streptosporangiaceae</taxon>
        <taxon>Acrocarpospora</taxon>
    </lineage>
</organism>
<dbReference type="OrthoDB" id="2958820at2"/>
<proteinExistence type="predicted"/>
<evidence type="ECO:0008006" key="3">
    <source>
        <dbReference type="Google" id="ProtNLM"/>
    </source>
</evidence>
<comment type="caution">
    <text evidence="1">The sequence shown here is derived from an EMBL/GenBank/DDBJ whole genome shotgun (WGS) entry which is preliminary data.</text>
</comment>
<dbReference type="Proteomes" id="UP000331127">
    <property type="component" value="Unassembled WGS sequence"/>
</dbReference>
<protein>
    <recommendedName>
        <fullName evidence="3">Restriction endonuclease type IV Mrr domain-containing protein</fullName>
    </recommendedName>
</protein>
<dbReference type="AlphaFoldDB" id="A0A5M3X840"/>
<keyword evidence="2" id="KW-1185">Reference proteome</keyword>
<name>A0A5M3X840_9ACTN</name>
<sequence>MRAQGNPALTWHGRDVTSVFDLLGRSENDLTAALAFALTRSPDFLHRLMKRLLPMAGRDVAAVRLETRDTGGRTDLEIDCGSDLVIIEAKRGWLLPSESQLGAYAPRVHKRGGGVLVSLSDTSLEWSARVLPSTIDEVPVVHLPWDLIRDDLVRQPVRPEITEVIVQRS</sequence>
<reference evidence="1 2" key="1">
    <citation type="submission" date="2019-10" db="EMBL/GenBank/DDBJ databases">
        <title>Whole genome shotgun sequence of Acrocarpospora macrocephala NBRC 16266.</title>
        <authorList>
            <person name="Ichikawa N."/>
            <person name="Kimura A."/>
            <person name="Kitahashi Y."/>
            <person name="Komaki H."/>
            <person name="Oguchi A."/>
        </authorList>
    </citation>
    <scope>NUCLEOTIDE SEQUENCE [LARGE SCALE GENOMIC DNA]</scope>
    <source>
        <strain evidence="1 2">NBRC 16266</strain>
    </source>
</reference>